<dbReference type="Pfam" id="PF04313">
    <property type="entry name" value="HSDR_N"/>
    <property type="match status" value="1"/>
</dbReference>
<reference evidence="13" key="1">
    <citation type="submission" date="2016-04" db="EMBL/GenBank/DDBJ databases">
        <authorList>
            <person name="Tagini F."/>
        </authorList>
    </citation>
    <scope>NUCLEOTIDE SEQUENCE [LARGE SCALE GENOMIC DNA]</scope>
    <source>
        <strain evidence="13">CHUV0807</strain>
    </source>
</reference>
<dbReference type="EMBL" id="FKLO01000016">
    <property type="protein sequence ID" value="SAM57601.1"/>
    <property type="molecule type" value="Genomic_DNA"/>
</dbReference>
<protein>
    <recommendedName>
        <fullName evidence="10">Type I restriction enzyme endonuclease subunit</fullName>
        <shortName evidence="10">R protein</shortName>
        <ecNumber evidence="10">3.1.21.3</ecNumber>
    </recommendedName>
</protein>
<dbReference type="CDD" id="cd18800">
    <property type="entry name" value="SF2_C_EcoR124I-like"/>
    <property type="match status" value="1"/>
</dbReference>
<dbReference type="PANTHER" id="PTHR30195">
    <property type="entry name" value="TYPE I SITE-SPECIFIC DEOXYRIBONUCLEASE PROTEIN SUBUNIT M AND R"/>
    <property type="match status" value="1"/>
</dbReference>
<evidence type="ECO:0000256" key="10">
    <source>
        <dbReference type="RuleBase" id="RU364115"/>
    </source>
</evidence>
<dbReference type="RefSeq" id="WP_079539150.1">
    <property type="nucleotide sequence ID" value="NZ_CP171111.1"/>
</dbReference>
<dbReference type="REBASE" id="167357">
    <property type="entry name" value="Cho807ORF325P"/>
</dbReference>
<dbReference type="Gene3D" id="3.90.1570.50">
    <property type="match status" value="2"/>
</dbReference>
<dbReference type="InterPro" id="IPR055180">
    <property type="entry name" value="HsdR_RecA-like_helicase_dom_2"/>
</dbReference>
<sequence>MNLETKPIAETPNFIVLDQYEKIEQSGSYQSENQLEAELIADLQNQGYEYRKDLNSQSRLLENLRAQLQRLNDVAFSDSEWARFLTEYLDRPSENITDKTRKIHDDHIYDFAFDDGRLKNIYLLDKKNLARNHVQVINQFEQTGTHANRYDVTVLVNGLPLVQIELKKRGVAVREAFNQVHRYSKESFNSENSLFKFLQIFVISNGTDTRYFANTTKRDKNSFDFTMNWARSDNYPIKDLKDFTATFLQKSVLLSVLLHYSVFDANDTLLIMRPYQIAAAERILWKINSSAQAKNWSKPESGGYVWHTTGSGKTLTSFKAARLATESAFIDKVFFVVDRKDLDYQTMKEYQRFSPDSVNGSESTAGLKRNLEKDDNKIIVTTIQKLNNLMKSEDNLPVYHQQVVFIFDECHRSQFGEAQKSLKKKFKKFCQFGFTGTPIFPENALGAETTAGVFGRELHSYVITDAIRDEKVLKFKVDYNDTRPQFQSLESEQDERKLTAAENRQALLHPERIRKITEYILQHFREKTHRLNAGGKGFNAMFAVSSIEAAKSYYQAFKEQQAGKDNPLKVATIFSFAANEAQNAIGEIVDETFEPTAMENSAKEFLQSAIEDYNACFHTSYSVESKAFESYYKDLAKRVKGRDGDDKPLPYAERVDLLIVVGMFLTGFDAPELNTLFVDKNLRYHGLIQAFSRTNRIFNASKTFGNIVTFRDLEDATIKAITLFGDKNTKNVVLEKSYQEYMEGYTDNLTGEARRGYLDVVQELQDRFPEPDKIETEKDKKDFAKLFGEYLRVENVLQNYDEFAALQALQQIDADDAVAMQSLQEKYYLQDDELAKMQAIAIPSARQLQDYRSTYNDIRDWLRQSKAGEAQEASKLDWDDVVFEIDLLKSQEINLDYILELIFERNKKVKNKTELVEEIRRIIRASIGNRAKESLIVDFINQTDLDDIPNVPAIIEAFFSFAQEEQRREAAELIAAEGLNEAAAKRYIETSLKREYASENGTDLNSVLPKMSPLNPQYLTKKQIVFQKIAAFVEKFKGVGGEL</sequence>
<evidence type="ECO:0000313" key="13">
    <source>
        <dbReference type="Proteomes" id="UP000190837"/>
    </source>
</evidence>
<comment type="subunit">
    <text evidence="10">The type I restriction/modification system is composed of three polypeptides R, M and S.</text>
</comment>
<keyword evidence="4 10" id="KW-0547">Nucleotide-binding</keyword>
<evidence type="ECO:0000313" key="12">
    <source>
        <dbReference type="EMBL" id="SAM57601.1"/>
    </source>
</evidence>
<keyword evidence="9 10" id="KW-0238">DNA-binding</keyword>
<accession>A0A1C3H2J4</accession>
<dbReference type="CDD" id="cd22332">
    <property type="entry name" value="HsdR_N"/>
    <property type="match status" value="1"/>
</dbReference>
<dbReference type="InterPro" id="IPR004473">
    <property type="entry name" value="Restrct_endonuc_typeI_HsdR"/>
</dbReference>
<organism evidence="12 13">
    <name type="scientific">Cardiobacterium hominis</name>
    <dbReference type="NCBI Taxonomy" id="2718"/>
    <lineage>
        <taxon>Bacteria</taxon>
        <taxon>Pseudomonadati</taxon>
        <taxon>Pseudomonadota</taxon>
        <taxon>Gammaproteobacteria</taxon>
        <taxon>Cardiobacteriales</taxon>
        <taxon>Cardiobacteriaceae</taxon>
        <taxon>Cardiobacterium</taxon>
    </lineage>
</organism>
<evidence type="ECO:0000256" key="8">
    <source>
        <dbReference type="ARBA" id="ARBA00022840"/>
    </source>
</evidence>
<keyword evidence="3" id="KW-0540">Nuclease</keyword>
<proteinExistence type="inferred from homology"/>
<evidence type="ECO:0000256" key="2">
    <source>
        <dbReference type="ARBA" id="ARBA00008598"/>
    </source>
</evidence>
<dbReference type="PANTHER" id="PTHR30195:SF16">
    <property type="entry name" value="TYPE I RESTRICTION ENZYME ENDONUCLEASE SUBUNIT"/>
    <property type="match status" value="1"/>
</dbReference>
<dbReference type="InterPro" id="IPR007409">
    <property type="entry name" value="Restrct_endonuc_type1_HsdR_N"/>
</dbReference>
<dbReference type="Proteomes" id="UP000190837">
    <property type="component" value="Unassembled WGS sequence"/>
</dbReference>
<evidence type="ECO:0000256" key="4">
    <source>
        <dbReference type="ARBA" id="ARBA00022741"/>
    </source>
</evidence>
<keyword evidence="6" id="KW-0255">Endonuclease</keyword>
<dbReference type="Gene3D" id="1.10.10.2110">
    <property type="match status" value="1"/>
</dbReference>
<dbReference type="NCBIfam" id="TIGR00348">
    <property type="entry name" value="hsdR"/>
    <property type="match status" value="1"/>
</dbReference>
<evidence type="ECO:0000256" key="7">
    <source>
        <dbReference type="ARBA" id="ARBA00022801"/>
    </source>
</evidence>
<dbReference type="InterPro" id="IPR022625">
    <property type="entry name" value="TypeI_RM_Rsu_C"/>
</dbReference>
<dbReference type="SMART" id="SM00487">
    <property type="entry name" value="DEXDc"/>
    <property type="match status" value="1"/>
</dbReference>
<keyword evidence="8 10" id="KW-0067">ATP-binding</keyword>
<dbReference type="PROSITE" id="PS51192">
    <property type="entry name" value="HELICASE_ATP_BIND_1"/>
    <property type="match status" value="1"/>
</dbReference>
<gene>
    <name evidence="12" type="ORF">CHUV0807_0321</name>
</gene>
<dbReference type="Gene3D" id="1.20.58.2040">
    <property type="match status" value="1"/>
</dbReference>
<dbReference type="AlphaFoldDB" id="A0A1C3H2J4"/>
<evidence type="ECO:0000256" key="6">
    <source>
        <dbReference type="ARBA" id="ARBA00022759"/>
    </source>
</evidence>
<keyword evidence="7 10" id="KW-0378">Hydrolase</keyword>
<name>A0A1C3H2J4_9GAMM</name>
<dbReference type="Pfam" id="PF12008">
    <property type="entry name" value="EcoR124_C"/>
    <property type="match status" value="1"/>
</dbReference>
<dbReference type="Pfam" id="PF18766">
    <property type="entry name" value="SWI2_SNF2"/>
    <property type="match status" value="1"/>
</dbReference>
<dbReference type="SUPFAM" id="SSF52540">
    <property type="entry name" value="P-loop containing nucleoside triphosphate hydrolases"/>
    <property type="match status" value="1"/>
</dbReference>
<dbReference type="InterPro" id="IPR027417">
    <property type="entry name" value="P-loop_NTPase"/>
</dbReference>
<feature type="domain" description="Helicase ATP-binding" evidence="11">
    <location>
        <begin position="294"/>
        <end position="439"/>
    </location>
</feature>
<dbReference type="GO" id="GO:0003677">
    <property type="term" value="F:DNA binding"/>
    <property type="evidence" value="ECO:0007669"/>
    <property type="project" value="UniProtKB-KW"/>
</dbReference>
<evidence type="ECO:0000256" key="9">
    <source>
        <dbReference type="ARBA" id="ARBA00023125"/>
    </source>
</evidence>
<dbReference type="GO" id="GO:0005524">
    <property type="term" value="F:ATP binding"/>
    <property type="evidence" value="ECO:0007669"/>
    <property type="project" value="UniProtKB-KW"/>
</dbReference>
<dbReference type="EC" id="3.1.21.3" evidence="10"/>
<dbReference type="CDD" id="cd18030">
    <property type="entry name" value="DEXHc_RE_I_HsdR"/>
    <property type="match status" value="1"/>
</dbReference>
<dbReference type="InterPro" id="IPR040980">
    <property type="entry name" value="SWI2_SNF2"/>
</dbReference>
<dbReference type="Gene3D" id="3.40.50.300">
    <property type="entry name" value="P-loop containing nucleotide triphosphate hydrolases"/>
    <property type="match status" value="2"/>
</dbReference>
<evidence type="ECO:0000259" key="11">
    <source>
        <dbReference type="PROSITE" id="PS51192"/>
    </source>
</evidence>
<comment type="similarity">
    <text evidence="2 10">Belongs to the HsdR family.</text>
</comment>
<dbReference type="GO" id="GO:0009035">
    <property type="term" value="F:type I site-specific deoxyribonuclease activity"/>
    <property type="evidence" value="ECO:0007669"/>
    <property type="project" value="UniProtKB-EC"/>
</dbReference>
<keyword evidence="5 10" id="KW-0680">Restriction system</keyword>
<dbReference type="InterPro" id="IPR014001">
    <property type="entry name" value="Helicase_ATP-bd"/>
</dbReference>
<evidence type="ECO:0000256" key="1">
    <source>
        <dbReference type="ARBA" id="ARBA00000851"/>
    </source>
</evidence>
<dbReference type="InterPro" id="IPR051268">
    <property type="entry name" value="Type-I_R_enzyme_R_subunit"/>
</dbReference>
<dbReference type="GO" id="GO:0009307">
    <property type="term" value="P:DNA restriction-modification system"/>
    <property type="evidence" value="ECO:0007669"/>
    <property type="project" value="UniProtKB-KW"/>
</dbReference>
<dbReference type="Pfam" id="PF22679">
    <property type="entry name" value="T1R_D3-like"/>
    <property type="match status" value="1"/>
</dbReference>
<comment type="catalytic activity">
    <reaction evidence="1 10">
        <text>Endonucleolytic cleavage of DNA to give random double-stranded fragments with terminal 5'-phosphates, ATP is simultaneously hydrolyzed.</text>
        <dbReference type="EC" id="3.1.21.3"/>
    </reaction>
</comment>
<evidence type="ECO:0000256" key="3">
    <source>
        <dbReference type="ARBA" id="ARBA00022722"/>
    </source>
</evidence>
<comment type="function">
    <text evidence="10">Subunit R is required for both nuclease and ATPase activities, but not for modification.</text>
</comment>
<evidence type="ECO:0000256" key="5">
    <source>
        <dbReference type="ARBA" id="ARBA00022747"/>
    </source>
</evidence>